<organism evidence="2 3">
    <name type="scientific">Thermatribacter velox</name>
    <dbReference type="NCBI Taxonomy" id="3039681"/>
    <lineage>
        <taxon>Bacteria</taxon>
        <taxon>Pseudomonadati</taxon>
        <taxon>Atribacterota</taxon>
        <taxon>Atribacteria</taxon>
        <taxon>Atribacterales</taxon>
        <taxon>Thermatribacteraceae</taxon>
        <taxon>Thermatribacter</taxon>
    </lineage>
</organism>
<feature type="compositionally biased region" description="Basic and acidic residues" evidence="1">
    <location>
        <begin position="114"/>
        <end position="123"/>
    </location>
</feature>
<gene>
    <name evidence="2" type="ORF">QBE54_01010</name>
</gene>
<dbReference type="Proteomes" id="UP001461341">
    <property type="component" value="Chromosome"/>
</dbReference>
<sequence length="123" mass="14514">MGSFKYLYPILKRLQKTLGASLELLEKGINSQKFDDKLWEIMPSTDKDISRVALKVRSQEIYQEKARREGFKAIRKNDPRNIPTLFKRFEPLKDLTTNTRIAKNTGTLRQTRPKSKEKIRFKK</sequence>
<evidence type="ECO:0000313" key="2">
    <source>
        <dbReference type="EMBL" id="WZL76344.1"/>
    </source>
</evidence>
<proteinExistence type="predicted"/>
<dbReference type="EMBL" id="CP121689">
    <property type="protein sequence ID" value="WZL76344.1"/>
    <property type="molecule type" value="Genomic_DNA"/>
</dbReference>
<reference evidence="2 3" key="1">
    <citation type="submission" date="2023-03" db="EMBL/GenBank/DDBJ databases">
        <title>Novel Species.</title>
        <authorList>
            <person name="Ma S."/>
        </authorList>
    </citation>
    <scope>NUCLEOTIDE SEQUENCE [LARGE SCALE GENOMIC DNA]</scope>
    <source>
        <strain evidence="2 3">B11</strain>
    </source>
</reference>
<name>A0ABZ2YBG9_9BACT</name>
<evidence type="ECO:0000313" key="3">
    <source>
        <dbReference type="Proteomes" id="UP001461341"/>
    </source>
</evidence>
<evidence type="ECO:0000256" key="1">
    <source>
        <dbReference type="SAM" id="MobiDB-lite"/>
    </source>
</evidence>
<dbReference type="RefSeq" id="WP_369018502.1">
    <property type="nucleotide sequence ID" value="NZ_CP121689.1"/>
</dbReference>
<keyword evidence="3" id="KW-1185">Reference proteome</keyword>
<feature type="region of interest" description="Disordered" evidence="1">
    <location>
        <begin position="103"/>
        <end position="123"/>
    </location>
</feature>
<protein>
    <submittedName>
        <fullName evidence="2">Uncharacterized protein</fullName>
    </submittedName>
</protein>
<accession>A0ABZ2YBG9</accession>